<protein>
    <submittedName>
        <fullName evidence="2">Craniofacial development protein 2-like</fullName>
    </submittedName>
</protein>
<feature type="signal peptide" evidence="1">
    <location>
        <begin position="1"/>
        <end position="17"/>
    </location>
</feature>
<evidence type="ECO:0000313" key="2">
    <source>
        <dbReference type="RefSeq" id="XP_016464916.1"/>
    </source>
</evidence>
<dbReference type="OrthoDB" id="1302546at2759"/>
<name>A0A1S3ZKL0_TOBAC</name>
<dbReference type="STRING" id="4097.A0A1S3ZKL0"/>
<dbReference type="Gene3D" id="3.60.10.10">
    <property type="entry name" value="Endonuclease/exonuclease/phosphatase"/>
    <property type="match status" value="1"/>
</dbReference>
<dbReference type="PaxDb" id="4097-A0A1S3ZKL0"/>
<gene>
    <name evidence="2" type="primary">LOC107787824</name>
</gene>
<dbReference type="AlphaFoldDB" id="A0A1S3ZKL0"/>
<accession>A0A1S3ZKL0</accession>
<dbReference type="PANTHER" id="PTHR23227:SF67">
    <property type="entry name" value="CRANIOFACIAL DEVELOPMENT PROTEIN 2-LIKE"/>
    <property type="match status" value="1"/>
</dbReference>
<sequence>MAIKIVVGGLILNIISAYAPQMGLDEEVKRNFWEDLDGLVWGTSHTEKLIIGGDFNGHIGTSSGVTMGCIVSLVLETNVGGDSLLECSKSFDLVIANSCFPKKEEHMVTFQSTLAKTQIDYILLRRCDRGLRMDYEAILSENLTTQHRLLVMNLEIMQTRKKRVVYGLPRIWCGAMTKDKAQELGEKLLAMGGLEE</sequence>
<dbReference type="RefSeq" id="XP_016464916.1">
    <property type="nucleotide sequence ID" value="XM_016609430.1"/>
</dbReference>
<keyword evidence="1" id="KW-0732">Signal</keyword>
<dbReference type="SUPFAM" id="SSF56219">
    <property type="entry name" value="DNase I-like"/>
    <property type="match status" value="1"/>
</dbReference>
<proteinExistence type="predicted"/>
<reference evidence="2" key="1">
    <citation type="submission" date="2025-08" db="UniProtKB">
        <authorList>
            <consortium name="RefSeq"/>
        </authorList>
    </citation>
    <scope>IDENTIFICATION</scope>
</reference>
<dbReference type="InterPro" id="IPR036691">
    <property type="entry name" value="Endo/exonu/phosph_ase_sf"/>
</dbReference>
<dbReference type="InterPro" id="IPR027124">
    <property type="entry name" value="Swc5/CFDP1/2"/>
</dbReference>
<organism evidence="2">
    <name type="scientific">Nicotiana tabacum</name>
    <name type="common">Common tobacco</name>
    <dbReference type="NCBI Taxonomy" id="4097"/>
    <lineage>
        <taxon>Eukaryota</taxon>
        <taxon>Viridiplantae</taxon>
        <taxon>Streptophyta</taxon>
        <taxon>Embryophyta</taxon>
        <taxon>Tracheophyta</taxon>
        <taxon>Spermatophyta</taxon>
        <taxon>Magnoliopsida</taxon>
        <taxon>eudicotyledons</taxon>
        <taxon>Gunneridae</taxon>
        <taxon>Pentapetalae</taxon>
        <taxon>asterids</taxon>
        <taxon>lamiids</taxon>
        <taxon>Solanales</taxon>
        <taxon>Solanaceae</taxon>
        <taxon>Nicotianoideae</taxon>
        <taxon>Nicotianeae</taxon>
        <taxon>Nicotiana</taxon>
    </lineage>
</organism>
<dbReference type="KEGG" id="nta:107787824"/>
<dbReference type="PANTHER" id="PTHR23227">
    <property type="entry name" value="BUCENTAUR RELATED"/>
    <property type="match status" value="1"/>
</dbReference>
<feature type="chain" id="PRO_5010273827" evidence="1">
    <location>
        <begin position="18"/>
        <end position="196"/>
    </location>
</feature>
<evidence type="ECO:0000256" key="1">
    <source>
        <dbReference type="SAM" id="SignalP"/>
    </source>
</evidence>